<protein>
    <submittedName>
        <fullName evidence="2">PadR family transcriptional regulator</fullName>
    </submittedName>
</protein>
<dbReference type="PANTHER" id="PTHR43252:SF2">
    <property type="entry name" value="TRANSCRIPTION REGULATOR, PADR-LIKE FAMILY"/>
    <property type="match status" value="1"/>
</dbReference>
<evidence type="ECO:0000313" key="3">
    <source>
        <dbReference type="Proteomes" id="UP000291144"/>
    </source>
</evidence>
<comment type="caution">
    <text evidence="2">The sequence shown here is derived from an EMBL/GenBank/DDBJ whole genome shotgun (WGS) entry which is preliminary data.</text>
</comment>
<gene>
    <name evidence="2" type="ORF">E0H73_32465</name>
</gene>
<dbReference type="InterPro" id="IPR005149">
    <property type="entry name" value="Tscrpt_reg_PadR_N"/>
</dbReference>
<dbReference type="InterPro" id="IPR036388">
    <property type="entry name" value="WH-like_DNA-bd_sf"/>
</dbReference>
<keyword evidence="3" id="KW-1185">Reference proteome</keyword>
<dbReference type="OrthoDB" id="1683430at2"/>
<dbReference type="CDD" id="cd00090">
    <property type="entry name" value="HTH_ARSR"/>
    <property type="match status" value="1"/>
</dbReference>
<proteinExistence type="predicted"/>
<dbReference type="InterPro" id="IPR036390">
    <property type="entry name" value="WH_DNA-bd_sf"/>
</dbReference>
<dbReference type="SUPFAM" id="SSF46785">
    <property type="entry name" value="Winged helix' DNA-binding domain"/>
    <property type="match status" value="1"/>
</dbReference>
<evidence type="ECO:0000313" key="2">
    <source>
        <dbReference type="EMBL" id="TCC56403.1"/>
    </source>
</evidence>
<dbReference type="Pfam" id="PF03551">
    <property type="entry name" value="PadR"/>
    <property type="match status" value="1"/>
</dbReference>
<dbReference type="InterPro" id="IPR011991">
    <property type="entry name" value="ArsR-like_HTH"/>
</dbReference>
<accession>A0A4R0K8A0</accession>
<organism evidence="2 3">
    <name type="scientific">Kribbella pittospori</name>
    <dbReference type="NCBI Taxonomy" id="722689"/>
    <lineage>
        <taxon>Bacteria</taxon>
        <taxon>Bacillati</taxon>
        <taxon>Actinomycetota</taxon>
        <taxon>Actinomycetes</taxon>
        <taxon>Propionibacteriales</taxon>
        <taxon>Kribbellaceae</taxon>
        <taxon>Kribbella</taxon>
    </lineage>
</organism>
<dbReference type="PANTHER" id="PTHR43252">
    <property type="entry name" value="TRANSCRIPTIONAL REGULATOR YQJI"/>
    <property type="match status" value="1"/>
</dbReference>
<name>A0A4R0K8A0_9ACTN</name>
<feature type="domain" description="Transcription regulator PadR N-terminal" evidence="1">
    <location>
        <begin position="88"/>
        <end position="156"/>
    </location>
</feature>
<dbReference type="EMBL" id="SJKB01000012">
    <property type="protein sequence ID" value="TCC56403.1"/>
    <property type="molecule type" value="Genomic_DNA"/>
</dbReference>
<dbReference type="Proteomes" id="UP000291144">
    <property type="component" value="Unassembled WGS sequence"/>
</dbReference>
<dbReference type="RefSeq" id="WP_131362798.1">
    <property type="nucleotide sequence ID" value="NZ_SJKB01000012.1"/>
</dbReference>
<sequence>MTGSTYAAGWPWQKLAQHCSAFDSVVDDIKDELHAAMTGRRGHRGHHQPFSGQWGMFGGGGQMFGPPWGPPPRWRGPKARRGDVRAAILAVLAEQPMNGYQIIQEIAERSGGVWKPSPGSIYPTLQQLEDEGLVTADAEVGRRTFTLTDEGRAYVAEHSDEVSAPWEAMSAPSDDDENGLKPLLGQVATAMWQILATGTPEQQARAKDALAELRRKLYGILADERPDDEQDRS</sequence>
<dbReference type="AlphaFoldDB" id="A0A4R0K8A0"/>
<dbReference type="Gene3D" id="1.10.10.10">
    <property type="entry name" value="Winged helix-like DNA-binding domain superfamily/Winged helix DNA-binding domain"/>
    <property type="match status" value="1"/>
</dbReference>
<evidence type="ECO:0000259" key="1">
    <source>
        <dbReference type="Pfam" id="PF03551"/>
    </source>
</evidence>
<reference evidence="2 3" key="1">
    <citation type="submission" date="2019-02" db="EMBL/GenBank/DDBJ databases">
        <title>Kribbella capetownensis sp. nov. and Kribbella speibonae sp. nov., isolated from soil.</title>
        <authorList>
            <person name="Curtis S.M."/>
            <person name="Norton I."/>
            <person name="Everest G.J."/>
            <person name="Meyers P.R."/>
        </authorList>
    </citation>
    <scope>NUCLEOTIDE SEQUENCE [LARGE SCALE GENOMIC DNA]</scope>
    <source>
        <strain evidence="2 3">NRRL B-24813</strain>
    </source>
</reference>